<sequence length="1050" mass="117987">MNAETVLDQVIFQLTPTRTRYELFAIASGVTERVASGLLKPFLVHLQAAEEQLLKGGYSIKLEPPSNVKAPWFTKGTAERFIKFVNYPDLIERSVNIEKELVQLEETIKMQTLYSSRIEDCPLDGSSVSLAGEQNSSAGKGSRSFKKTRKEFVDHDSSLAKNSKRELLMALEARHKILQKEQGMAFARALAAGYGFLHLLQLISFADYFGASRLREACCNFLGLCRKANIAGFRMKDLNFTEQKINWAFSNSACVNIMKSLETAQLCNKQIERDTFCLADLEMKEDIKVPVSVTSAANNEQNPTSNDDLINQIPENNSTDVCQGWPVPMYTDMNGSCPSFYGYHYGYRPAIQEGFTPVSDLSPSATCVYYHSMRAMNQQSSEMQRHFKAFSISDTDAFPTLKKLRIKTRHGKKSRLAAQDAESDQLCQRYGEDSTEITLLSPEVQDSSKAPMGSQDDDDDASTAPFKVGFALQETCTATNLTNRSNIAATREVDIDNEDEKRRTEDESVVPVSGLEKSSKHELQVYQSSSLHQVHEKISNEQRSWQTVSEDNSVIQFEQLREETFGSQPKKRLDFKDSGTHCILESTNKETKVVDDSFFVCSSSVNSGQKIQRSIESALQGSLICDKMSEKALKLNSGLPTRCVPEDLLMFPRQQNHSTQRNSYDSVNADVQFCSSARCTSASIHNPQRTVKDSEHPQERVKKFLLQYNEKREAKVKGDMTRLKTAEKEGRLKTIKGVLDKERPDSGRVKRSERVNLQTEAQLRAEKVRAYKAELQKRKREKEEAERQRLEELKAKRQARIAARSNLAHCTGASSSTVKQQKISHVSSHTPDMKPVNFINRLSPLPKQETSQRKPRGIAPLQQKAQHSKVFSLRNHPKDVTDQRSRSSIQSPHGKVGRASTRSQPKTEASIFNSPQRTTSPTIRNRASSGVFGRSLGSGRLPSLNQVETSEKRQKVSASNPRKQIQKTLIERKQEGRSFLRKGSGQKSYSSAFQKLKTRSPNIAAKEDTKYLVASPTQPLNLKLQQKQMVMAPRVYSTRSTSSVAIKANS</sequence>
<dbReference type="OMA" id="HEIHEKP"/>
<dbReference type="OrthoDB" id="2020180at2759"/>
<protein>
    <recommendedName>
        <fullName evidence="5">COP1-interacting protein 7</fullName>
    </recommendedName>
</protein>
<feature type="compositionally biased region" description="Polar residues" evidence="2">
    <location>
        <begin position="956"/>
        <end position="967"/>
    </location>
</feature>
<evidence type="ECO:0000313" key="4">
    <source>
        <dbReference type="Proteomes" id="UP000825935"/>
    </source>
</evidence>
<feature type="compositionally biased region" description="Basic and acidic residues" evidence="2">
    <location>
        <begin position="969"/>
        <end position="978"/>
    </location>
</feature>
<proteinExistence type="predicted"/>
<dbReference type="EMBL" id="CM035411">
    <property type="protein sequence ID" value="KAH7434682.1"/>
    <property type="molecule type" value="Genomic_DNA"/>
</dbReference>
<comment type="caution">
    <text evidence="3">The sequence shown here is derived from an EMBL/GenBank/DDBJ whole genome shotgun (WGS) entry which is preliminary data.</text>
</comment>
<keyword evidence="1" id="KW-0175">Coiled coil</keyword>
<evidence type="ECO:0000256" key="2">
    <source>
        <dbReference type="SAM" id="MobiDB-lite"/>
    </source>
</evidence>
<evidence type="ECO:0000256" key="1">
    <source>
        <dbReference type="SAM" id="Coils"/>
    </source>
</evidence>
<organism evidence="3 4">
    <name type="scientific">Ceratopteris richardii</name>
    <name type="common">Triangle waterfern</name>
    <dbReference type="NCBI Taxonomy" id="49495"/>
    <lineage>
        <taxon>Eukaryota</taxon>
        <taxon>Viridiplantae</taxon>
        <taxon>Streptophyta</taxon>
        <taxon>Embryophyta</taxon>
        <taxon>Tracheophyta</taxon>
        <taxon>Polypodiopsida</taxon>
        <taxon>Polypodiidae</taxon>
        <taxon>Polypodiales</taxon>
        <taxon>Pteridineae</taxon>
        <taxon>Pteridaceae</taxon>
        <taxon>Parkerioideae</taxon>
        <taxon>Ceratopteris</taxon>
    </lineage>
</organism>
<evidence type="ECO:0000313" key="3">
    <source>
        <dbReference type="EMBL" id="KAH7434681.1"/>
    </source>
</evidence>
<dbReference type="PANTHER" id="PTHR31008">
    <property type="entry name" value="COP1-INTERACTING PROTEIN-RELATED"/>
    <property type="match status" value="1"/>
</dbReference>
<feature type="compositionally biased region" description="Polar residues" evidence="2">
    <location>
        <begin position="900"/>
        <end position="928"/>
    </location>
</feature>
<feature type="compositionally biased region" description="Basic and acidic residues" evidence="2">
    <location>
        <begin position="876"/>
        <end position="885"/>
    </location>
</feature>
<gene>
    <name evidence="3" type="ORF">KP509_06G030300</name>
</gene>
<feature type="compositionally biased region" description="Polar residues" evidence="2">
    <location>
        <begin position="812"/>
        <end position="830"/>
    </location>
</feature>
<dbReference type="EMBL" id="CM035411">
    <property type="protein sequence ID" value="KAH7434681.1"/>
    <property type="molecule type" value="Genomic_DNA"/>
</dbReference>
<evidence type="ECO:0008006" key="5">
    <source>
        <dbReference type="Google" id="ProtNLM"/>
    </source>
</evidence>
<accession>A0A8T2UEK2</accession>
<feature type="region of interest" description="Disordered" evidence="2">
    <location>
        <begin position="437"/>
        <end position="463"/>
    </location>
</feature>
<dbReference type="Proteomes" id="UP000825935">
    <property type="component" value="Chromosome 6"/>
</dbReference>
<feature type="region of interest" description="Disordered" evidence="2">
    <location>
        <begin position="492"/>
        <end position="516"/>
    </location>
</feature>
<dbReference type="AlphaFoldDB" id="A0A8T2UEK2"/>
<reference evidence="3" key="1">
    <citation type="submission" date="2021-08" db="EMBL/GenBank/DDBJ databases">
        <title>WGS assembly of Ceratopteris richardii.</title>
        <authorList>
            <person name="Marchant D.B."/>
            <person name="Chen G."/>
            <person name="Jenkins J."/>
            <person name="Shu S."/>
            <person name="Leebens-Mack J."/>
            <person name="Grimwood J."/>
            <person name="Schmutz J."/>
            <person name="Soltis P."/>
            <person name="Soltis D."/>
            <person name="Chen Z.-H."/>
        </authorList>
    </citation>
    <scope>NUCLEOTIDE SEQUENCE</scope>
    <source>
        <strain evidence="3">Whitten #5841</strain>
        <tissue evidence="3">Leaf</tissue>
    </source>
</reference>
<feature type="compositionally biased region" description="Basic and acidic residues" evidence="2">
    <location>
        <begin position="492"/>
        <end position="506"/>
    </location>
</feature>
<dbReference type="EMBL" id="CM035411">
    <property type="protein sequence ID" value="KAH7434683.1"/>
    <property type="molecule type" value="Genomic_DNA"/>
</dbReference>
<feature type="coiled-coil region" evidence="1">
    <location>
        <begin position="765"/>
        <end position="800"/>
    </location>
</feature>
<keyword evidence="4" id="KW-1185">Reference proteome</keyword>
<dbReference type="PANTHER" id="PTHR31008:SF2">
    <property type="entry name" value="COP1-INTERACTING PROTEIN-LIKE PROTEIN"/>
    <property type="match status" value="1"/>
</dbReference>
<feature type="region of interest" description="Disordered" evidence="2">
    <location>
        <begin position="807"/>
        <end position="1001"/>
    </location>
</feature>
<name>A0A8T2UEK2_CERRI</name>